<dbReference type="InterPro" id="IPR021331">
    <property type="entry name" value="Hva1_TUDOR"/>
</dbReference>
<dbReference type="RefSeq" id="WP_135206313.1">
    <property type="nucleotide sequence ID" value="NZ_SPVF01000084.1"/>
</dbReference>
<reference evidence="2 3" key="1">
    <citation type="submission" date="2019-03" db="EMBL/GenBank/DDBJ databases">
        <title>Draft Genome Sequence of Massilia arenosa sp. nov., a Novel Massilia Species Isolated from a Sandy-loam Maize Soil.</title>
        <authorList>
            <person name="Raths R."/>
            <person name="Peta V."/>
            <person name="Bucking H."/>
        </authorList>
    </citation>
    <scope>NUCLEOTIDE SEQUENCE [LARGE SCALE GENOMIC DNA]</scope>
    <source>
        <strain evidence="2 3">MC02</strain>
    </source>
</reference>
<gene>
    <name evidence="2" type="ORF">E4L96_06010</name>
</gene>
<comment type="caution">
    <text evidence="2">The sequence shown here is derived from an EMBL/GenBank/DDBJ whole genome shotgun (WGS) entry which is preliminary data.</text>
</comment>
<accession>A0A4Y9SNC5</accession>
<evidence type="ECO:0000313" key="2">
    <source>
        <dbReference type="EMBL" id="TFW24484.1"/>
    </source>
</evidence>
<dbReference type="Proteomes" id="UP000298438">
    <property type="component" value="Unassembled WGS sequence"/>
</dbReference>
<dbReference type="Pfam" id="PF11160">
    <property type="entry name" value="Hva1_TUDOR"/>
    <property type="match status" value="1"/>
</dbReference>
<evidence type="ECO:0000259" key="1">
    <source>
        <dbReference type="Pfam" id="PF11160"/>
    </source>
</evidence>
<organism evidence="2 3">
    <name type="scientific">Zemynaea arenosa</name>
    <dbReference type="NCBI Taxonomy" id="2561931"/>
    <lineage>
        <taxon>Bacteria</taxon>
        <taxon>Pseudomonadati</taxon>
        <taxon>Pseudomonadota</taxon>
        <taxon>Betaproteobacteria</taxon>
        <taxon>Burkholderiales</taxon>
        <taxon>Oxalobacteraceae</taxon>
        <taxon>Telluria group</taxon>
        <taxon>Zemynaea</taxon>
    </lineage>
</organism>
<feature type="domain" description="Hypervirulence associated protein TUDOR" evidence="1">
    <location>
        <begin position="8"/>
        <end position="66"/>
    </location>
</feature>
<keyword evidence="3" id="KW-1185">Reference proteome</keyword>
<evidence type="ECO:0000313" key="3">
    <source>
        <dbReference type="Proteomes" id="UP000298438"/>
    </source>
</evidence>
<protein>
    <submittedName>
        <fullName evidence="2">DUF2945 domain-containing protein</fullName>
    </submittedName>
</protein>
<sequence length="70" mass="7540">MSETFKAGDKVEWQSSQGTVRGTVKKKLTAPTDIKQHHVAASADHPEYLVVSDKTGAEAAHKASALKKVH</sequence>
<dbReference type="EMBL" id="SPVF01000084">
    <property type="protein sequence ID" value="TFW24484.1"/>
    <property type="molecule type" value="Genomic_DNA"/>
</dbReference>
<dbReference type="AlphaFoldDB" id="A0A4Y9SNC5"/>
<dbReference type="Gene3D" id="2.30.30.1060">
    <property type="match status" value="1"/>
</dbReference>
<name>A0A4Y9SNC5_9BURK</name>
<proteinExistence type="predicted"/>
<dbReference type="OrthoDB" id="71751at2"/>